<keyword evidence="3" id="KW-0479">Metal-binding</keyword>
<dbReference type="PANTHER" id="PTHR31009">
    <property type="entry name" value="S-ADENOSYL-L-METHIONINE:CARBOXYL METHYLTRANSFERASE FAMILY PROTEIN"/>
    <property type="match status" value="1"/>
</dbReference>
<sequence>MTSVESFPMNDGNGVYSYLHNSCMQRRGIDVAVKMIVEAITEKLDVELLLSSSSIFRIVDSGCSVGPNTCFVVERVTESIKLKYQCQGLDLKNLEFQAFLNDQASLQFIHSSYALQWLLRVPPQVTERKIFHLEQGEDSHSRHATRHRGGLPRAISAELGAGGLMAILIPSTPPCSKSIVDLLVQLLESALMELVSLEASEVMANATVMHIRAGWEGLIKAHFGSEIVHPVFEHFRKKVMESSIFAKPCYSRKAETFIFLKRL</sequence>
<dbReference type="Gene3D" id="1.10.1200.270">
    <property type="entry name" value="Methyltransferase, alpha-helical capping domain"/>
    <property type="match status" value="2"/>
</dbReference>
<evidence type="ECO:0000313" key="6">
    <source>
        <dbReference type="Proteomes" id="UP001634007"/>
    </source>
</evidence>
<dbReference type="EMBL" id="JBJKBG010000006">
    <property type="protein sequence ID" value="KAL3735618.1"/>
    <property type="molecule type" value="Genomic_DNA"/>
</dbReference>
<organism evidence="5 6">
    <name type="scientific">Eucalyptus globulus</name>
    <name type="common">Tasmanian blue gum</name>
    <dbReference type="NCBI Taxonomy" id="34317"/>
    <lineage>
        <taxon>Eukaryota</taxon>
        <taxon>Viridiplantae</taxon>
        <taxon>Streptophyta</taxon>
        <taxon>Embryophyta</taxon>
        <taxon>Tracheophyta</taxon>
        <taxon>Spermatophyta</taxon>
        <taxon>Magnoliopsida</taxon>
        <taxon>eudicotyledons</taxon>
        <taxon>Gunneridae</taxon>
        <taxon>Pentapetalae</taxon>
        <taxon>rosids</taxon>
        <taxon>malvids</taxon>
        <taxon>Myrtales</taxon>
        <taxon>Myrtaceae</taxon>
        <taxon>Myrtoideae</taxon>
        <taxon>Eucalypteae</taxon>
        <taxon>Eucalyptus</taxon>
    </lineage>
</organism>
<dbReference type="GO" id="GO:0046872">
    <property type="term" value="F:metal ion binding"/>
    <property type="evidence" value="ECO:0007669"/>
    <property type="project" value="UniProtKB-KW"/>
</dbReference>
<dbReference type="GO" id="GO:0032259">
    <property type="term" value="P:methylation"/>
    <property type="evidence" value="ECO:0007669"/>
    <property type="project" value="UniProtKB-KW"/>
</dbReference>
<dbReference type="Gene3D" id="3.40.50.150">
    <property type="entry name" value="Vaccinia Virus protein VP39"/>
    <property type="match status" value="2"/>
</dbReference>
<reference evidence="5 6" key="1">
    <citation type="submission" date="2024-11" db="EMBL/GenBank/DDBJ databases">
        <title>Chromosome-level genome assembly of Eucalyptus globulus Labill. provides insights into its genome evolution.</title>
        <authorList>
            <person name="Li X."/>
        </authorList>
    </citation>
    <scope>NUCLEOTIDE SEQUENCE [LARGE SCALE GENOMIC DNA]</scope>
    <source>
        <strain evidence="5">CL2024</strain>
        <tissue evidence="5">Fresh tender leaves</tissue>
    </source>
</reference>
<proteinExistence type="predicted"/>
<comment type="caution">
    <text evidence="5">The sequence shown here is derived from an EMBL/GenBank/DDBJ whole genome shotgun (WGS) entry which is preliminary data.</text>
</comment>
<keyword evidence="1" id="KW-0489">Methyltransferase</keyword>
<accession>A0ABD3K8J8</accession>
<evidence type="ECO:0000313" key="5">
    <source>
        <dbReference type="EMBL" id="KAL3735618.1"/>
    </source>
</evidence>
<dbReference type="GO" id="GO:0008168">
    <property type="term" value="F:methyltransferase activity"/>
    <property type="evidence" value="ECO:0007669"/>
    <property type="project" value="UniProtKB-KW"/>
</dbReference>
<evidence type="ECO:0000256" key="3">
    <source>
        <dbReference type="ARBA" id="ARBA00022723"/>
    </source>
</evidence>
<keyword evidence="2" id="KW-0808">Transferase</keyword>
<evidence type="ECO:0000256" key="1">
    <source>
        <dbReference type="ARBA" id="ARBA00022603"/>
    </source>
</evidence>
<keyword evidence="4" id="KW-0460">Magnesium</keyword>
<dbReference type="InterPro" id="IPR029063">
    <property type="entry name" value="SAM-dependent_MTases_sf"/>
</dbReference>
<protein>
    <submittedName>
        <fullName evidence="5">Uncharacterized protein</fullName>
    </submittedName>
</protein>
<dbReference type="SUPFAM" id="SSF53335">
    <property type="entry name" value="S-adenosyl-L-methionine-dependent methyltransferases"/>
    <property type="match status" value="1"/>
</dbReference>
<evidence type="ECO:0000256" key="2">
    <source>
        <dbReference type="ARBA" id="ARBA00022679"/>
    </source>
</evidence>
<gene>
    <name evidence="5" type="ORF">ACJRO7_024702</name>
</gene>
<name>A0ABD3K8J8_EUCGL</name>
<dbReference type="Pfam" id="PF03492">
    <property type="entry name" value="Methyltransf_7"/>
    <property type="match status" value="1"/>
</dbReference>
<dbReference type="AlphaFoldDB" id="A0ABD3K8J8"/>
<keyword evidence="6" id="KW-1185">Reference proteome</keyword>
<dbReference type="Proteomes" id="UP001634007">
    <property type="component" value="Unassembled WGS sequence"/>
</dbReference>
<dbReference type="InterPro" id="IPR005299">
    <property type="entry name" value="MeTrfase_7"/>
</dbReference>
<dbReference type="InterPro" id="IPR042086">
    <property type="entry name" value="MeTrfase_capping"/>
</dbReference>
<evidence type="ECO:0000256" key="4">
    <source>
        <dbReference type="ARBA" id="ARBA00022842"/>
    </source>
</evidence>